<dbReference type="PROSITE" id="PS00678">
    <property type="entry name" value="WD_REPEATS_1"/>
    <property type="match status" value="1"/>
</dbReference>
<dbReference type="InterPro" id="IPR036372">
    <property type="entry name" value="BEACH_dom_sf"/>
</dbReference>
<feature type="compositionally biased region" description="Acidic residues" evidence="4">
    <location>
        <begin position="557"/>
        <end position="571"/>
    </location>
</feature>
<dbReference type="PROSITE" id="PS50197">
    <property type="entry name" value="BEACH"/>
    <property type="match status" value="1"/>
</dbReference>
<evidence type="ECO:0000313" key="7">
    <source>
        <dbReference type="Proteomes" id="UP001307889"/>
    </source>
</evidence>
<feature type="compositionally biased region" description="Basic and acidic residues" evidence="4">
    <location>
        <begin position="1003"/>
        <end position="1014"/>
    </location>
</feature>
<dbReference type="EMBL" id="AP028917">
    <property type="protein sequence ID" value="BES98311.1"/>
    <property type="molecule type" value="Genomic_DNA"/>
</dbReference>
<feature type="region of interest" description="Disordered" evidence="4">
    <location>
        <begin position="1003"/>
        <end position="1022"/>
    </location>
</feature>
<name>A0ABN7B576_9HEMI</name>
<dbReference type="PROSITE" id="PS50294">
    <property type="entry name" value="WD_REPEATS_REGION"/>
    <property type="match status" value="1"/>
</dbReference>
<dbReference type="Pfam" id="PF00400">
    <property type="entry name" value="WD40"/>
    <property type="match status" value="2"/>
</dbReference>
<evidence type="ECO:0000256" key="2">
    <source>
        <dbReference type="ARBA" id="ARBA00022737"/>
    </source>
</evidence>
<keyword evidence="1 3" id="KW-0853">WD repeat</keyword>
<dbReference type="InterPro" id="IPR052651">
    <property type="entry name" value="WDR81"/>
</dbReference>
<feature type="domain" description="BEACH" evidence="5">
    <location>
        <begin position="288"/>
        <end position="559"/>
    </location>
</feature>
<dbReference type="SUPFAM" id="SSF48371">
    <property type="entry name" value="ARM repeat"/>
    <property type="match status" value="1"/>
</dbReference>
<dbReference type="InterPro" id="IPR000409">
    <property type="entry name" value="BEACH_dom"/>
</dbReference>
<dbReference type="InterPro" id="IPR019775">
    <property type="entry name" value="WD40_repeat_CS"/>
</dbReference>
<evidence type="ECO:0000256" key="3">
    <source>
        <dbReference type="PROSITE-ProRule" id="PRU00221"/>
    </source>
</evidence>
<dbReference type="PROSITE" id="PS50082">
    <property type="entry name" value="WD_REPEATS_2"/>
    <property type="match status" value="3"/>
</dbReference>
<accession>A0ABN7B576</accession>
<dbReference type="InterPro" id="IPR001680">
    <property type="entry name" value="WD40_rpt"/>
</dbReference>
<dbReference type="PANTHER" id="PTHR44662">
    <property type="entry name" value="WD REPEAT-CONTAINING PROTEIN 81"/>
    <property type="match status" value="1"/>
</dbReference>
<evidence type="ECO:0000256" key="1">
    <source>
        <dbReference type="ARBA" id="ARBA00022574"/>
    </source>
</evidence>
<feature type="region of interest" description="Disordered" evidence="4">
    <location>
        <begin position="535"/>
        <end position="578"/>
    </location>
</feature>
<sequence>MARRLVETELKIPPKYCRDSNREGRVEAVVSRLWLRQVQKQRRIPEFVLHDKLSEDEVCSLFKQGEQFGQGWKKIIISVLDKGENQVIPLPRARLGSKPETQLSLSQILQYVSTTNYKNLWKEAYKKYDGSFKQPDFGEESYVQLTDQSSLLREALSRAYGAPLIRLSENQCYHDSKYGAHANLLPATFIIESASRFYIVHECLLTFTVLDCVTFSPALLSGGYRKPMFIIYQLLRLMRHFHDMGLVLGEITLSDIYIGHDLWIQVIPQLVDNVCHAPKAPDSQMTAPASPASTDLNHFTSAWVLGAISNYDYLCALNGLAGRKFGDPRSHYVLPWVSDLTSRSGAEWRDFTKSKFRLNKGDRQLDLTFDLTPSPNSPQISHHVPDVLSEITYYVYLSRVTPKSILCKYVRPQWVPAEYPASIQRLQSWSPDECIPEFFTDPNVFKSIHNDLGDLEVPSWCSSPQEFVAKHRSMLESQYVSERLNHWIDLTFGYKLSGPAAVKAKNVCLPLVDGHTELTASGVVQLFTSPHPHRRPVSPFWGRTPPRIHPHRRRTEPEEDEGHSSGMEEETPSSATFNSSRFFSKSRASFAASPLSATPSDHDKFPLPLPKDFNPTSSLNVVESLHTFTWNTCHRTPGGLDQFAVQKDSQVQICQQIVASKRAKEMQTLGCLIVEIFLTEKVRVFGLAGCTLSHRLDSCRSVVFHSQSAPLPRCVKALVHLLLEADYPVVTDAGVPPPSAHQLLQPLLTSSYLVHFSKGFPLLYQALVNLYAYNNLPSEIVNRDASAGVKLSHLKVMSLANCIEQLVDKEDTLELILPYILEMLTSPQMDVLAAWYLFDHVARALGPQRSADRLLNAIIKLYDCDTPREPQLLKKRVKLYHRSFLIRLIVRFGLSTFLDTFVLPLVEAVGGYHDLDQSGHSHLGCSEVEEAVEADLTMPLSPLDEDSSADSEKNIMPRAPTERESLEQEIFHLEEEAGEELSKEGPKSAISIQNLIIDNLDSHSIDEKEGDEGSSRSGDNSWRRKSVASVKHLQLERESSDVEYTKVYVAEVCEVSGESVVWLAQRLGPVLTSRYLSRNLLRMLGLCYAGAENLVTLSCTDGGGVTLVGDDNAFHVLRCLSAIATLYGEQLVVVQYLGHATDLVTVCRRKITSVLEGALVGCLSLISKVVGLLSDHSLSELLSDTLLRGLIHPSLRLLASFSATIPSGKAGRRALAIKVLACLVALARRADHKQRVILLQTIQRFFFAFTKAHDNPQDRLVELPPECELKTKHRLRDEFGDSPPLSLAHNTEAEIFRHQAQEELKDALCPEFAYLAFKPFVDFFGQSVMEQNLRNFHLVKELCDRYVRERRNSGHPIPGTCDIEPPEVVEGVPESPIHIGSFSNAVVIGNRIDLQETGRSVSPGIHDDFQKSRKSSVSNNRHLHGNWLAYWEHELGRNAKDCRMNIKQIKLQTFAGHCNSVKHIVCLASENSFMSASRDKTVRLWSLRSQGDGSHVSQAQWTYTGHRKSVLCLGWIERQRLTVSSDSTVHLWDPFVGRPVTVPGNDWGSGSSSSSSSSVTVNVLRPLHPPSSAVACGTTDGTVRTLDARTGSFVNELKVSQNPGGLIRCLVVSPRSGWLAVGQASGMLTVLDLRAGSVIMAWKAHDAEILQLVAVDENTLVSSALDQTMAVWDINEGKMLRYLKAPMEPIHCLEVVGGEVISGTTANRIGVHTSIDPSGSFSSTRLKSDTFKGVLTSMAVLPLNRMLLLGGDSGVITLIC</sequence>
<evidence type="ECO:0000259" key="5">
    <source>
        <dbReference type="PROSITE" id="PS50197"/>
    </source>
</evidence>
<feature type="compositionally biased region" description="Basic and acidic residues" evidence="4">
    <location>
        <begin position="950"/>
        <end position="962"/>
    </location>
</feature>
<dbReference type="CDD" id="cd06071">
    <property type="entry name" value="Beach"/>
    <property type="match status" value="1"/>
</dbReference>
<dbReference type="SUPFAM" id="SSF50978">
    <property type="entry name" value="WD40 repeat-like"/>
    <property type="match status" value="1"/>
</dbReference>
<feature type="region of interest" description="Disordered" evidence="4">
    <location>
        <begin position="941"/>
        <end position="962"/>
    </location>
</feature>
<feature type="repeat" description="WD" evidence="3">
    <location>
        <begin position="1454"/>
        <end position="1489"/>
    </location>
</feature>
<dbReference type="PANTHER" id="PTHR44662:SF1">
    <property type="entry name" value="WD REPEAT-CONTAINING PROTEIN 81"/>
    <property type="match status" value="1"/>
</dbReference>
<dbReference type="Pfam" id="PF02138">
    <property type="entry name" value="Beach"/>
    <property type="match status" value="1"/>
</dbReference>
<keyword evidence="7" id="KW-1185">Reference proteome</keyword>
<protein>
    <submittedName>
        <fullName evidence="6">Beach</fullName>
    </submittedName>
</protein>
<evidence type="ECO:0000313" key="6">
    <source>
        <dbReference type="EMBL" id="BES98311.1"/>
    </source>
</evidence>
<gene>
    <name evidence="6" type="ORF">NTJ_11126</name>
</gene>
<reference evidence="6 7" key="1">
    <citation type="submission" date="2023-09" db="EMBL/GenBank/DDBJ databases">
        <title>Nesidiocoris tenuis whole genome shotgun sequence.</title>
        <authorList>
            <person name="Shibata T."/>
            <person name="Shimoda M."/>
            <person name="Kobayashi T."/>
            <person name="Uehara T."/>
        </authorList>
    </citation>
    <scope>NUCLEOTIDE SEQUENCE [LARGE SCALE GENOMIC DNA]</scope>
    <source>
        <strain evidence="6 7">Japan</strain>
    </source>
</reference>
<dbReference type="InterPro" id="IPR016024">
    <property type="entry name" value="ARM-type_fold"/>
</dbReference>
<dbReference type="Gene3D" id="2.130.10.10">
    <property type="entry name" value="YVTN repeat-like/Quinoprotein amine dehydrogenase"/>
    <property type="match status" value="2"/>
</dbReference>
<dbReference type="InterPro" id="IPR036322">
    <property type="entry name" value="WD40_repeat_dom_sf"/>
</dbReference>
<dbReference type="SMART" id="SM00320">
    <property type="entry name" value="WD40"/>
    <property type="match status" value="5"/>
</dbReference>
<feature type="repeat" description="WD" evidence="3">
    <location>
        <begin position="1503"/>
        <end position="1533"/>
    </location>
</feature>
<dbReference type="Gene3D" id="1.10.1540.10">
    <property type="entry name" value="BEACH domain"/>
    <property type="match status" value="1"/>
</dbReference>
<feature type="repeat" description="WD" evidence="3">
    <location>
        <begin position="1642"/>
        <end position="1682"/>
    </location>
</feature>
<keyword evidence="2" id="KW-0677">Repeat</keyword>
<dbReference type="InterPro" id="IPR015943">
    <property type="entry name" value="WD40/YVTN_repeat-like_dom_sf"/>
</dbReference>
<evidence type="ECO:0000256" key="4">
    <source>
        <dbReference type="SAM" id="MobiDB-lite"/>
    </source>
</evidence>
<proteinExistence type="predicted"/>
<dbReference type="SUPFAM" id="SSF81837">
    <property type="entry name" value="BEACH domain"/>
    <property type="match status" value="1"/>
</dbReference>
<dbReference type="Proteomes" id="UP001307889">
    <property type="component" value="Chromosome 9"/>
</dbReference>
<organism evidence="6 7">
    <name type="scientific">Nesidiocoris tenuis</name>
    <dbReference type="NCBI Taxonomy" id="355587"/>
    <lineage>
        <taxon>Eukaryota</taxon>
        <taxon>Metazoa</taxon>
        <taxon>Ecdysozoa</taxon>
        <taxon>Arthropoda</taxon>
        <taxon>Hexapoda</taxon>
        <taxon>Insecta</taxon>
        <taxon>Pterygota</taxon>
        <taxon>Neoptera</taxon>
        <taxon>Paraneoptera</taxon>
        <taxon>Hemiptera</taxon>
        <taxon>Heteroptera</taxon>
        <taxon>Panheteroptera</taxon>
        <taxon>Cimicomorpha</taxon>
        <taxon>Miridae</taxon>
        <taxon>Dicyphina</taxon>
        <taxon>Nesidiocoris</taxon>
    </lineage>
</organism>
<dbReference type="SMART" id="SM01026">
    <property type="entry name" value="Beach"/>
    <property type="match status" value="1"/>
</dbReference>